<gene>
    <name evidence="1" type="ORF">DOO78_25725</name>
</gene>
<dbReference type="EMBL" id="QLIX01000045">
    <property type="protein sequence ID" value="RAI54615.1"/>
    <property type="molecule type" value="Genomic_DNA"/>
</dbReference>
<dbReference type="OrthoDB" id="932750at2"/>
<reference evidence="2" key="1">
    <citation type="submission" date="2018-06" db="EMBL/GenBank/DDBJ databases">
        <authorList>
            <person name="Khan S.A."/>
        </authorList>
    </citation>
    <scope>NUCLEOTIDE SEQUENCE [LARGE SCALE GENOMIC DNA]</scope>
    <source>
        <strain evidence="2">DB-1506</strain>
    </source>
</reference>
<dbReference type="Proteomes" id="UP000249065">
    <property type="component" value="Unassembled WGS sequence"/>
</dbReference>
<sequence>MKSPREQLELLGFDGAMRAVEAEWSAPADRARARRRVEVTHEISSSPPENEDISYLHSGLCQTCLPHRRPASNRDVWKRQSGRFRLIVQPGYLDESIDLPWRAATEQSKQERTWVGIPYGPKARLILIYLQTEGVKSRVVNMGPSMSAWMRSLGFTATGGERGTIRQFKEQVLRIGRCSFSLQWTDIDPSGTETVNITDTRIVDGMSLWGFTTDGGRWSGEIELSERFHVHLKEHAVPLDQRAIAHLSNNSLGLDLYILFAYRLPQLKGNLTLRWQQLRGQLGAEGSMSSIGERIRETLPEVLAVYPDARIEVSRHGLTMKSSLPSVQKTLVRGSSLRLVV</sequence>
<evidence type="ECO:0000313" key="2">
    <source>
        <dbReference type="Proteomes" id="UP000249065"/>
    </source>
</evidence>
<keyword evidence="2" id="KW-1185">Reference proteome</keyword>
<evidence type="ECO:0000313" key="1">
    <source>
        <dbReference type="EMBL" id="RAI54615.1"/>
    </source>
</evidence>
<dbReference type="AlphaFoldDB" id="A0A327LXF8"/>
<organism evidence="1 2">
    <name type="scientific">Roseicella frigidaeris</name>
    <dbReference type="NCBI Taxonomy" id="2230885"/>
    <lineage>
        <taxon>Bacteria</taxon>
        <taxon>Pseudomonadati</taxon>
        <taxon>Pseudomonadota</taxon>
        <taxon>Alphaproteobacteria</taxon>
        <taxon>Acetobacterales</taxon>
        <taxon>Roseomonadaceae</taxon>
        <taxon>Roseicella</taxon>
    </lineage>
</organism>
<dbReference type="InterPro" id="IPR006881">
    <property type="entry name" value="RepA_C"/>
</dbReference>
<accession>A0A327LXF8</accession>
<protein>
    <submittedName>
        <fullName evidence="1">Plasmid replication protein</fullName>
    </submittedName>
</protein>
<dbReference type="RefSeq" id="WP_111472749.1">
    <property type="nucleotide sequence ID" value="NZ_QLIX01000045.1"/>
</dbReference>
<comment type="caution">
    <text evidence="1">The sequence shown here is derived from an EMBL/GenBank/DDBJ whole genome shotgun (WGS) entry which is preliminary data.</text>
</comment>
<proteinExistence type="predicted"/>
<dbReference type="Pfam" id="PF04796">
    <property type="entry name" value="RepA_C"/>
    <property type="match status" value="1"/>
</dbReference>
<name>A0A327LXF8_9PROT</name>